<reference evidence="2 3" key="1">
    <citation type="submission" date="2024-01" db="EMBL/GenBank/DDBJ databases">
        <title>A telomere-to-telomere, gap-free genome of sweet tea (Lithocarpus litseifolius).</title>
        <authorList>
            <person name="Zhou J."/>
        </authorList>
    </citation>
    <scope>NUCLEOTIDE SEQUENCE [LARGE SCALE GENOMIC DNA]</scope>
    <source>
        <strain evidence="2">Zhou-2022a</strain>
        <tissue evidence="2">Leaf</tissue>
    </source>
</reference>
<dbReference type="Pfam" id="PF03372">
    <property type="entry name" value="Exo_endo_phos"/>
    <property type="match status" value="1"/>
</dbReference>
<keyword evidence="3" id="KW-1185">Reference proteome</keyword>
<dbReference type="InterPro" id="IPR036691">
    <property type="entry name" value="Endo/exonu/phosph_ase_sf"/>
</dbReference>
<comment type="caution">
    <text evidence="2">The sequence shown here is derived from an EMBL/GenBank/DDBJ whole genome shotgun (WGS) entry which is preliminary data.</text>
</comment>
<feature type="domain" description="Endonuclease/exonuclease/phosphatase" evidence="1">
    <location>
        <begin position="5"/>
        <end position="223"/>
    </location>
</feature>
<dbReference type="SUPFAM" id="SSF56219">
    <property type="entry name" value="DNase I-like"/>
    <property type="match status" value="1"/>
</dbReference>
<protein>
    <recommendedName>
        <fullName evidence="1">Endonuclease/exonuclease/phosphatase domain-containing protein</fullName>
    </recommendedName>
</protein>
<evidence type="ECO:0000313" key="3">
    <source>
        <dbReference type="Proteomes" id="UP001459277"/>
    </source>
</evidence>
<evidence type="ECO:0000313" key="2">
    <source>
        <dbReference type="EMBL" id="KAL0008926.1"/>
    </source>
</evidence>
<dbReference type="Gene3D" id="3.60.10.10">
    <property type="entry name" value="Endonuclease/exonuclease/phosphatase"/>
    <property type="match status" value="1"/>
</dbReference>
<dbReference type="EMBL" id="JAZDWU010000003">
    <property type="protein sequence ID" value="KAL0008926.1"/>
    <property type="molecule type" value="Genomic_DNA"/>
</dbReference>
<proteinExistence type="predicted"/>
<dbReference type="Proteomes" id="UP001459277">
    <property type="component" value="Unassembled WGS sequence"/>
</dbReference>
<dbReference type="PANTHER" id="PTHR33710:SF71">
    <property type="entry name" value="ENDONUCLEASE_EXONUCLEASE_PHOSPHATASE DOMAIN-CONTAINING PROTEIN"/>
    <property type="match status" value="1"/>
</dbReference>
<gene>
    <name evidence="2" type="ORF">SO802_010428</name>
</gene>
<sequence>MSLLFWNVRGLGNRRTVHELESFIRAQDPTALFLAETWAGKARLISLCSELGFDQYWVTQQANRLGCLALFWKKSLKIEVTSSSLNHIDAVVGDSLENKWRLTGIYGFADQAKKSDTWALLRQLHASSSLPWLCAGDFNEILWSHEKCGLGPRNETPMQAFREVLDETGLKDLGYVGKKFTWKGRRQSGFMLERLDRAVANNQWLFQNPGTRVQHLHSNSSDHQAILVKPEGISPKPKRTFKFEQMWLQDRGCTDTVNCAWGPSIVGATMPVVVEKVNACGVKLTEWSKNSFGSVKKMLEEKKKLLTRAELAAANRGDQLLIKKTRCGNNALGRFS</sequence>
<evidence type="ECO:0000259" key="1">
    <source>
        <dbReference type="Pfam" id="PF03372"/>
    </source>
</evidence>
<dbReference type="PANTHER" id="PTHR33710">
    <property type="entry name" value="BNAC02G09200D PROTEIN"/>
    <property type="match status" value="1"/>
</dbReference>
<dbReference type="InterPro" id="IPR005135">
    <property type="entry name" value="Endo/exonuclease/phosphatase"/>
</dbReference>
<dbReference type="AlphaFoldDB" id="A0AAW2DIM9"/>
<organism evidence="2 3">
    <name type="scientific">Lithocarpus litseifolius</name>
    <dbReference type="NCBI Taxonomy" id="425828"/>
    <lineage>
        <taxon>Eukaryota</taxon>
        <taxon>Viridiplantae</taxon>
        <taxon>Streptophyta</taxon>
        <taxon>Embryophyta</taxon>
        <taxon>Tracheophyta</taxon>
        <taxon>Spermatophyta</taxon>
        <taxon>Magnoliopsida</taxon>
        <taxon>eudicotyledons</taxon>
        <taxon>Gunneridae</taxon>
        <taxon>Pentapetalae</taxon>
        <taxon>rosids</taxon>
        <taxon>fabids</taxon>
        <taxon>Fagales</taxon>
        <taxon>Fagaceae</taxon>
        <taxon>Lithocarpus</taxon>
    </lineage>
</organism>
<name>A0AAW2DIM9_9ROSI</name>
<accession>A0AAW2DIM9</accession>
<dbReference type="GO" id="GO:0003824">
    <property type="term" value="F:catalytic activity"/>
    <property type="evidence" value="ECO:0007669"/>
    <property type="project" value="InterPro"/>
</dbReference>